<dbReference type="Pfam" id="PF05970">
    <property type="entry name" value="PIF1"/>
    <property type="match status" value="1"/>
</dbReference>
<keyword evidence="2" id="KW-0378">Hydrolase</keyword>
<comment type="caution">
    <text evidence="5">The sequence shown here is derived from an EMBL/GenBank/DDBJ whole genome shotgun (WGS) entry which is preliminary data.</text>
</comment>
<keyword evidence="2" id="KW-0547">Nucleotide-binding</keyword>
<keyword evidence="2" id="KW-0067">ATP-binding</keyword>
<dbReference type="Proteomes" id="UP001152484">
    <property type="component" value="Unassembled WGS sequence"/>
</dbReference>
<proteinExistence type="inferred from homology"/>
<evidence type="ECO:0000313" key="5">
    <source>
        <dbReference type="EMBL" id="CAH9052671.1"/>
    </source>
</evidence>
<dbReference type="GO" id="GO:0006310">
    <property type="term" value="P:DNA recombination"/>
    <property type="evidence" value="ECO:0007669"/>
    <property type="project" value="UniProtKB-KW"/>
</dbReference>
<protein>
    <recommendedName>
        <fullName evidence="2">ATP-dependent DNA helicase</fullName>
        <ecNumber evidence="2">5.6.2.3</ecNumber>
    </recommendedName>
</protein>
<keyword evidence="2" id="KW-0347">Helicase</keyword>
<organism evidence="5 6">
    <name type="scientific">Cuscuta europaea</name>
    <name type="common">European dodder</name>
    <dbReference type="NCBI Taxonomy" id="41803"/>
    <lineage>
        <taxon>Eukaryota</taxon>
        <taxon>Viridiplantae</taxon>
        <taxon>Streptophyta</taxon>
        <taxon>Embryophyta</taxon>
        <taxon>Tracheophyta</taxon>
        <taxon>Spermatophyta</taxon>
        <taxon>Magnoliopsida</taxon>
        <taxon>eudicotyledons</taxon>
        <taxon>Gunneridae</taxon>
        <taxon>Pentapetalae</taxon>
        <taxon>asterids</taxon>
        <taxon>lamiids</taxon>
        <taxon>Solanales</taxon>
        <taxon>Convolvulaceae</taxon>
        <taxon>Cuscuteae</taxon>
        <taxon>Cuscuta</taxon>
        <taxon>Cuscuta subgen. Cuscuta</taxon>
    </lineage>
</organism>
<dbReference type="InterPro" id="IPR010285">
    <property type="entry name" value="DNA_helicase_pif1-like_DEAD"/>
</dbReference>
<dbReference type="GO" id="GO:0009536">
    <property type="term" value="C:plastid"/>
    <property type="evidence" value="ECO:0007669"/>
    <property type="project" value="UniProtKB-SubCell"/>
</dbReference>
<dbReference type="GO" id="GO:0043139">
    <property type="term" value="F:5'-3' DNA helicase activity"/>
    <property type="evidence" value="ECO:0007669"/>
    <property type="project" value="UniProtKB-EC"/>
</dbReference>
<evidence type="ECO:0000313" key="6">
    <source>
        <dbReference type="Proteomes" id="UP001152484"/>
    </source>
</evidence>
<comment type="similarity">
    <text evidence="2">Belongs to the helicase family.</text>
</comment>
<dbReference type="InterPro" id="IPR027417">
    <property type="entry name" value="P-loop_NTPase"/>
</dbReference>
<reference evidence="5" key="1">
    <citation type="submission" date="2022-07" db="EMBL/GenBank/DDBJ databases">
        <authorList>
            <person name="Macas J."/>
            <person name="Novak P."/>
            <person name="Neumann P."/>
        </authorList>
    </citation>
    <scope>NUCLEOTIDE SEQUENCE</scope>
</reference>
<evidence type="ECO:0000259" key="4">
    <source>
        <dbReference type="Pfam" id="PF21530"/>
    </source>
</evidence>
<dbReference type="GO" id="GO:0005524">
    <property type="term" value="F:ATP binding"/>
    <property type="evidence" value="ECO:0007669"/>
    <property type="project" value="UniProtKB-KW"/>
</dbReference>
<evidence type="ECO:0000256" key="1">
    <source>
        <dbReference type="ARBA" id="ARBA00004474"/>
    </source>
</evidence>
<evidence type="ECO:0000256" key="2">
    <source>
        <dbReference type="RuleBase" id="RU363044"/>
    </source>
</evidence>
<dbReference type="AlphaFoldDB" id="A0A9P0YFW6"/>
<keyword evidence="2" id="KW-0233">DNA recombination</keyword>
<dbReference type="Gene3D" id="3.40.50.300">
    <property type="entry name" value="P-loop containing nucleotide triphosphate hydrolases"/>
    <property type="match status" value="1"/>
</dbReference>
<keyword evidence="6" id="KW-1185">Reference proteome</keyword>
<sequence length="597" mass="67567">MNAANQIARSLNLLYVEFPHYFVWTGPKKEWTQRKRKEVLGRLVSVNPSEGERYYLRLLLANVRAPKSFIDLKSINGNVCETFRFAAEKRGLLTGDFVIRASLDEAILFQLPSSLRKLFATHLCFSMVPNPRALWNDYKIYLCEDLLRFQVCAATETATLSLLGDLITSMGKDINSFQLIDTDVNMPLHEDMSREIAAERNILVSEKYLNGIFLLNTHQQIAFDTIMEDVHSSHGAVFFVDGPDGTRKSFLYRCLLASTRTNKWIALATASSGIAASILRGGRTAHSRFKLPLDGESKYICNIGKQSAEAKLLKAARLILWDEASMANRMIVESLDTTLRDIIGVDSLFGGKVMVFGGDFRQTLPVIRSGTRQDFIDACLLKSFTIWPHVHRLRLLINMRAHEAPNFCEYLMRIGNGTEPNVAPGRIQLPINFIVPWINEAAFLDLLFSAVYPDLHLFQTDMYALMVRALLTTKNDIVDFINSSVMVKFRGEEHTYLSYDITTDPKCMHCEDYLHTLSPADLPPHKLSLKHNCHVMLLRNLNPCEGLCNGTRLICDSFGEHVLSCFIASGDHKGKHVFIPKIPLEISRDEHCTILFK</sequence>
<evidence type="ECO:0000259" key="3">
    <source>
        <dbReference type="Pfam" id="PF05970"/>
    </source>
</evidence>
<name>A0A9P0YFW6_CUSEU</name>
<dbReference type="EC" id="5.6.2.3" evidence="2"/>
<dbReference type="Pfam" id="PF21530">
    <property type="entry name" value="Pif1_2B_dom"/>
    <property type="match status" value="1"/>
</dbReference>
<comment type="cofactor">
    <cofactor evidence="2">
        <name>Mg(2+)</name>
        <dbReference type="ChEBI" id="CHEBI:18420"/>
    </cofactor>
</comment>
<dbReference type="SUPFAM" id="SSF52540">
    <property type="entry name" value="P-loop containing nucleoside triphosphate hydrolases"/>
    <property type="match status" value="2"/>
</dbReference>
<feature type="domain" description="DNA helicase Pif1-like 2B" evidence="4">
    <location>
        <begin position="512"/>
        <end position="554"/>
    </location>
</feature>
<feature type="domain" description="DNA helicase Pif1-like DEAD-box helicase" evidence="3">
    <location>
        <begin position="215"/>
        <end position="420"/>
    </location>
</feature>
<dbReference type="GO" id="GO:0006281">
    <property type="term" value="P:DNA repair"/>
    <property type="evidence" value="ECO:0007669"/>
    <property type="project" value="UniProtKB-KW"/>
</dbReference>
<keyword evidence="2" id="KW-0227">DNA damage</keyword>
<accession>A0A9P0YFW6</accession>
<comment type="subcellular location">
    <subcellularLocation>
        <location evidence="1">Plastid</location>
    </subcellularLocation>
</comment>
<dbReference type="InterPro" id="IPR049163">
    <property type="entry name" value="Pif1-like_2B_dom"/>
</dbReference>
<gene>
    <name evidence="5" type="ORF">CEURO_LOCUS381</name>
</gene>
<dbReference type="PANTHER" id="PTHR10492:SF100">
    <property type="entry name" value="ATP-DEPENDENT DNA HELICASE"/>
    <property type="match status" value="1"/>
</dbReference>
<dbReference type="PANTHER" id="PTHR10492">
    <property type="match status" value="1"/>
</dbReference>
<comment type="catalytic activity">
    <reaction evidence="2">
        <text>ATP + H2O = ADP + phosphate + H(+)</text>
        <dbReference type="Rhea" id="RHEA:13065"/>
        <dbReference type="ChEBI" id="CHEBI:15377"/>
        <dbReference type="ChEBI" id="CHEBI:15378"/>
        <dbReference type="ChEBI" id="CHEBI:30616"/>
        <dbReference type="ChEBI" id="CHEBI:43474"/>
        <dbReference type="ChEBI" id="CHEBI:456216"/>
        <dbReference type="EC" id="5.6.2.3"/>
    </reaction>
</comment>
<dbReference type="GO" id="GO:0000723">
    <property type="term" value="P:telomere maintenance"/>
    <property type="evidence" value="ECO:0007669"/>
    <property type="project" value="InterPro"/>
</dbReference>
<keyword evidence="2" id="KW-0234">DNA repair</keyword>
<dbReference type="GO" id="GO:0016787">
    <property type="term" value="F:hydrolase activity"/>
    <property type="evidence" value="ECO:0007669"/>
    <property type="project" value="UniProtKB-KW"/>
</dbReference>
<dbReference type="EMBL" id="CAMAPE010000002">
    <property type="protein sequence ID" value="CAH9052671.1"/>
    <property type="molecule type" value="Genomic_DNA"/>
</dbReference>
<dbReference type="OrthoDB" id="1302464at2759"/>